<dbReference type="Proteomes" id="UP000011713">
    <property type="component" value="Unassembled WGS sequence"/>
</dbReference>
<evidence type="ECO:0000313" key="6">
    <source>
        <dbReference type="Proteomes" id="UP000011713"/>
    </source>
</evidence>
<evidence type="ECO:0008006" key="7">
    <source>
        <dbReference type="Google" id="ProtNLM"/>
    </source>
</evidence>
<feature type="transmembrane region" description="Helical" evidence="3">
    <location>
        <begin position="251"/>
        <end position="272"/>
    </location>
</feature>
<sequence length="317" mass="32896">MRYRLVVAVLVATFVASGVSFTSAESHPTEDDMNKNLEIHPDGDPPAKDEERASWNGFIAPITKYIPGMRSIANREGTAASTVRSSTGRMDDAVGQGVRHTDELVEGTVKAINPALQKAEQKAADAGVVAKKLKEVTKDATKVLEAKKTNLEGLQKSLMAAKQATKDAKAAEKTASAVDKKAAKAGVMAAESNEKGAARLVKGAEAETKQAGKALTKVGKLWGTAKTKHVKLRGKARKIEAGGRARPTKRMVAAALATVAMIFAALAGMSAMKAAANDKMVPLESMSGSGMSDSTISGSDVSGSDVSGSDMSGLLGL</sequence>
<dbReference type="VEuPathDB" id="FungiDB:HpaG810615"/>
<name>M4BVS1_HYAAE</name>
<feature type="signal peptide" evidence="4">
    <location>
        <begin position="1"/>
        <end position="24"/>
    </location>
</feature>
<reference evidence="6" key="1">
    <citation type="journal article" date="2010" name="Science">
        <title>Signatures of adaptation to obligate biotrophy in the Hyaloperonospora arabidopsidis genome.</title>
        <authorList>
            <person name="Baxter L."/>
            <person name="Tripathy S."/>
            <person name="Ishaque N."/>
            <person name="Boot N."/>
            <person name="Cabral A."/>
            <person name="Kemen E."/>
            <person name="Thines M."/>
            <person name="Ah-Fong A."/>
            <person name="Anderson R."/>
            <person name="Badejoko W."/>
            <person name="Bittner-Eddy P."/>
            <person name="Boore J.L."/>
            <person name="Chibucos M.C."/>
            <person name="Coates M."/>
            <person name="Dehal P."/>
            <person name="Delehaunty K."/>
            <person name="Dong S."/>
            <person name="Downton P."/>
            <person name="Dumas B."/>
            <person name="Fabro G."/>
            <person name="Fronick C."/>
            <person name="Fuerstenberg S.I."/>
            <person name="Fulton L."/>
            <person name="Gaulin E."/>
            <person name="Govers F."/>
            <person name="Hughes L."/>
            <person name="Humphray S."/>
            <person name="Jiang R.H."/>
            <person name="Judelson H."/>
            <person name="Kamoun S."/>
            <person name="Kyung K."/>
            <person name="Meijer H."/>
            <person name="Minx P."/>
            <person name="Morris P."/>
            <person name="Nelson J."/>
            <person name="Phuntumart V."/>
            <person name="Qutob D."/>
            <person name="Rehmany A."/>
            <person name="Rougon-Cardoso A."/>
            <person name="Ryden P."/>
            <person name="Torto-Alalibo T."/>
            <person name="Studholme D."/>
            <person name="Wang Y."/>
            <person name="Win J."/>
            <person name="Wood J."/>
            <person name="Clifton S.W."/>
            <person name="Rogers J."/>
            <person name="Van den Ackerveken G."/>
            <person name="Jones J.D."/>
            <person name="McDowell J.M."/>
            <person name="Beynon J."/>
            <person name="Tyler B.M."/>
        </authorList>
    </citation>
    <scope>NUCLEOTIDE SEQUENCE [LARGE SCALE GENOMIC DNA]</scope>
    <source>
        <strain evidence="6">Emoy2</strain>
    </source>
</reference>
<evidence type="ECO:0000256" key="3">
    <source>
        <dbReference type="SAM" id="Phobius"/>
    </source>
</evidence>
<accession>M4BVS1</accession>
<dbReference type="HOGENOM" id="CLU_878389_0_0_1"/>
<proteinExistence type="predicted"/>
<reference evidence="5" key="2">
    <citation type="submission" date="2015-06" db="UniProtKB">
        <authorList>
            <consortium name="EnsemblProtists"/>
        </authorList>
    </citation>
    <scope>IDENTIFICATION</scope>
    <source>
        <strain evidence="5">Emoy2</strain>
    </source>
</reference>
<evidence type="ECO:0000313" key="5">
    <source>
        <dbReference type="EnsemblProtists" id="HpaP810615"/>
    </source>
</evidence>
<keyword evidence="3" id="KW-0472">Membrane</keyword>
<evidence type="ECO:0000256" key="1">
    <source>
        <dbReference type="SAM" id="Coils"/>
    </source>
</evidence>
<keyword evidence="3" id="KW-0812">Transmembrane</keyword>
<feature type="compositionally biased region" description="Basic and acidic residues" evidence="2">
    <location>
        <begin position="27"/>
        <end position="51"/>
    </location>
</feature>
<keyword evidence="1" id="KW-0175">Coiled coil</keyword>
<feature type="coiled-coil region" evidence="1">
    <location>
        <begin position="116"/>
        <end position="181"/>
    </location>
</feature>
<keyword evidence="4" id="KW-0732">Signal</keyword>
<dbReference type="InParanoid" id="M4BVS1"/>
<feature type="region of interest" description="Disordered" evidence="2">
    <location>
        <begin position="23"/>
        <end position="51"/>
    </location>
</feature>
<keyword evidence="3" id="KW-1133">Transmembrane helix</keyword>
<evidence type="ECO:0000256" key="2">
    <source>
        <dbReference type="SAM" id="MobiDB-lite"/>
    </source>
</evidence>
<dbReference type="EMBL" id="JH597986">
    <property type="status" value="NOT_ANNOTATED_CDS"/>
    <property type="molecule type" value="Genomic_DNA"/>
</dbReference>
<keyword evidence="6" id="KW-1185">Reference proteome</keyword>
<evidence type="ECO:0000256" key="4">
    <source>
        <dbReference type="SAM" id="SignalP"/>
    </source>
</evidence>
<protein>
    <recommendedName>
        <fullName evidence="7">RxLR effector candidate protein</fullName>
    </recommendedName>
</protein>
<organism evidence="5 6">
    <name type="scientific">Hyaloperonospora arabidopsidis (strain Emoy2)</name>
    <name type="common">Downy mildew agent</name>
    <name type="synonym">Peronospora arabidopsidis</name>
    <dbReference type="NCBI Taxonomy" id="559515"/>
    <lineage>
        <taxon>Eukaryota</taxon>
        <taxon>Sar</taxon>
        <taxon>Stramenopiles</taxon>
        <taxon>Oomycota</taxon>
        <taxon>Peronosporomycetes</taxon>
        <taxon>Peronosporales</taxon>
        <taxon>Peronosporaceae</taxon>
        <taxon>Hyaloperonospora</taxon>
    </lineage>
</organism>
<feature type="compositionally biased region" description="Low complexity" evidence="2">
    <location>
        <begin position="291"/>
        <end position="317"/>
    </location>
</feature>
<feature type="chain" id="PRO_5004049202" description="RxLR effector candidate protein" evidence="4">
    <location>
        <begin position="25"/>
        <end position="317"/>
    </location>
</feature>
<feature type="region of interest" description="Disordered" evidence="2">
    <location>
        <begin position="286"/>
        <end position="317"/>
    </location>
</feature>
<dbReference type="AlphaFoldDB" id="M4BVS1"/>
<dbReference type="EnsemblProtists" id="HpaT810615">
    <property type="protein sequence ID" value="HpaP810615"/>
    <property type="gene ID" value="HpaG810615"/>
</dbReference>